<keyword evidence="2" id="KW-0732">Signal</keyword>
<accession>A0ABT4QGU7</accession>
<dbReference type="InterPro" id="IPR050490">
    <property type="entry name" value="Bact_solute-bd_prot1"/>
</dbReference>
<feature type="region of interest" description="Disordered" evidence="1">
    <location>
        <begin position="27"/>
        <end position="51"/>
    </location>
</feature>
<dbReference type="Pfam" id="PF01547">
    <property type="entry name" value="SBP_bac_1"/>
    <property type="match status" value="1"/>
</dbReference>
<sequence>MMKNKWMSAFTLIFLSTALIAGCSTGGNGNAAKPEAKKPETADTPKNEGTPQQITLRVGWWGSQDRANRTLNAVKIFEQQNPNIKISTEFLGWDGYWEKMSTEAAAKNLPDVMQMDDAYLPDYVQRGLLEDMTPYVASGALNLKDVDDSYVAAGRLNNKLYALNLGANAVAIAYDPALFEKAGVQELKPGYTWDDYANTARQLQQKLGKGVYGTPLSNGIDSFKQFLMERGAFLYNKDGTGLGYDDDKLVVEWFTYWNNLRQDKVAPPPEMTASLTALEDQLIVHQKTPFLSLHSNQIVAVTKSANRPIKLIEYPSYPGGQKPQYLKPSQYFSVTSSSKQKDAAIKFIDFFTNDLKANEALGGERGVPIAGKVRENLKQQLDPAAKIAFDYVDYVGKNFPPLTYKDPAAASEINETLYKNISDKVNYGQLTPEQAAKEFRQQAEKIFKTKK</sequence>
<dbReference type="RefSeq" id="WP_269884618.1">
    <property type="nucleotide sequence ID" value="NZ_JAQAGZ010000021.1"/>
</dbReference>
<comment type="caution">
    <text evidence="3">The sequence shown here is derived from an EMBL/GenBank/DDBJ whole genome shotgun (WGS) entry which is preliminary data.</text>
</comment>
<feature type="compositionally biased region" description="Basic and acidic residues" evidence="1">
    <location>
        <begin position="34"/>
        <end position="46"/>
    </location>
</feature>
<gene>
    <name evidence="3" type="ORF">O9H85_27525</name>
</gene>
<evidence type="ECO:0000313" key="4">
    <source>
        <dbReference type="Proteomes" id="UP001527882"/>
    </source>
</evidence>
<proteinExistence type="predicted"/>
<name>A0ABT4QGU7_9BACL</name>
<evidence type="ECO:0000256" key="1">
    <source>
        <dbReference type="SAM" id="MobiDB-lite"/>
    </source>
</evidence>
<dbReference type="PROSITE" id="PS51257">
    <property type="entry name" value="PROKAR_LIPOPROTEIN"/>
    <property type="match status" value="1"/>
</dbReference>
<protein>
    <submittedName>
        <fullName evidence="3">Extracellular solute-binding protein</fullName>
    </submittedName>
</protein>
<evidence type="ECO:0000256" key="2">
    <source>
        <dbReference type="SAM" id="SignalP"/>
    </source>
</evidence>
<dbReference type="InterPro" id="IPR006059">
    <property type="entry name" value="SBP"/>
</dbReference>
<dbReference type="PANTHER" id="PTHR43649">
    <property type="entry name" value="ARABINOSE-BINDING PROTEIN-RELATED"/>
    <property type="match status" value="1"/>
</dbReference>
<dbReference type="Gene3D" id="3.40.190.10">
    <property type="entry name" value="Periplasmic binding protein-like II"/>
    <property type="match status" value="2"/>
</dbReference>
<keyword evidence="4" id="KW-1185">Reference proteome</keyword>
<dbReference type="EMBL" id="JAQAGZ010000021">
    <property type="protein sequence ID" value="MCZ8516086.1"/>
    <property type="molecule type" value="Genomic_DNA"/>
</dbReference>
<feature type="chain" id="PRO_5045721741" evidence="2">
    <location>
        <begin position="22"/>
        <end position="451"/>
    </location>
</feature>
<reference evidence="3 4" key="1">
    <citation type="submission" date="2022-12" db="EMBL/GenBank/DDBJ databases">
        <title>Draft genome sequence of Paenibacillus sp. dW9.</title>
        <authorList>
            <person name="Choi E.-W."/>
            <person name="Kim D.-U."/>
        </authorList>
    </citation>
    <scope>NUCLEOTIDE SEQUENCE [LARGE SCALE GENOMIC DNA]</scope>
    <source>
        <strain evidence="4">dW9</strain>
    </source>
</reference>
<evidence type="ECO:0000313" key="3">
    <source>
        <dbReference type="EMBL" id="MCZ8516086.1"/>
    </source>
</evidence>
<dbReference type="PANTHER" id="PTHR43649:SF11">
    <property type="entry name" value="ABC TRANSPORTER SUBSTRATE-BINDING PROTEIN YESO-RELATED"/>
    <property type="match status" value="1"/>
</dbReference>
<dbReference type="SUPFAM" id="SSF53850">
    <property type="entry name" value="Periplasmic binding protein-like II"/>
    <property type="match status" value="1"/>
</dbReference>
<feature type="signal peptide" evidence="2">
    <location>
        <begin position="1"/>
        <end position="21"/>
    </location>
</feature>
<organism evidence="3 4">
    <name type="scientific">Paenibacillus gyeongsangnamensis</name>
    <dbReference type="NCBI Taxonomy" id="3388067"/>
    <lineage>
        <taxon>Bacteria</taxon>
        <taxon>Bacillati</taxon>
        <taxon>Bacillota</taxon>
        <taxon>Bacilli</taxon>
        <taxon>Bacillales</taxon>
        <taxon>Paenibacillaceae</taxon>
        <taxon>Paenibacillus</taxon>
    </lineage>
</organism>
<dbReference type="Proteomes" id="UP001527882">
    <property type="component" value="Unassembled WGS sequence"/>
</dbReference>